<keyword evidence="3" id="KW-0813">Transport</keyword>
<evidence type="ECO:0000256" key="8">
    <source>
        <dbReference type="ARBA" id="ARBA00023242"/>
    </source>
</evidence>
<comment type="similarity">
    <text evidence="2">Belongs to the GLE1 family.</text>
</comment>
<evidence type="ECO:0000313" key="15">
    <source>
        <dbReference type="EMBL" id="EDS40461.1"/>
    </source>
</evidence>
<dbReference type="InterPro" id="IPR012476">
    <property type="entry name" value="GLE1"/>
</dbReference>
<comment type="subcellular location">
    <subcellularLocation>
        <location evidence="1">Nucleus</location>
        <location evidence="1">Nuclear pore complex</location>
    </subcellularLocation>
</comment>
<evidence type="ECO:0000256" key="10">
    <source>
        <dbReference type="ARBA" id="ARBA00026227"/>
    </source>
</evidence>
<gene>
    <name evidence="16" type="primary">6047574</name>
    <name evidence="15" type="ORF">CpipJ_CPIJ014148</name>
</gene>
<dbReference type="InterPro" id="IPR038506">
    <property type="entry name" value="GLE1-like_sf"/>
</dbReference>
<dbReference type="VEuPathDB" id="VectorBase:CPIJ014148"/>
<dbReference type="GO" id="GO:0005737">
    <property type="term" value="C:cytoplasm"/>
    <property type="evidence" value="ECO:0007669"/>
    <property type="project" value="TreeGrafter"/>
</dbReference>
<keyword evidence="7" id="KW-0906">Nuclear pore complex</keyword>
<keyword evidence="5" id="KW-0653">Protein transport</keyword>
<dbReference type="GO" id="GO:0044614">
    <property type="term" value="C:nuclear pore cytoplasmic filaments"/>
    <property type="evidence" value="ECO:0007669"/>
    <property type="project" value="TreeGrafter"/>
</dbReference>
<evidence type="ECO:0000256" key="6">
    <source>
        <dbReference type="ARBA" id="ARBA00023010"/>
    </source>
</evidence>
<sequence>MSHFEDVRNLKTKNAVASVPPSTVKPKSRVKSHFRNENCAAASIPSPLDQTRSVPNLKVTISSADSRQVAGPDGDAATVRLVKGSQKQEVKRLASVRRKLEQGQAKVREAEVVVKQVPPERKLPEQVVVLEDEDEPMLWEAIREQDRVAAEFEATSLAEAEVVNRRLEELSERLRRKKLDIELKEERKRAILAHKASFQTLLNVYMDTLAGYDGEFVASFINQEKSVLDLIESFNQLLGANDGRETTLADVDRTAELCKQLERINTEVIDLRNQMMKERGLVQEVPPPSGIPFNSDEVLKFYSEIKHFYEQTQLKIQPLADDPSLFVYRKNLGTVVNVAVSTMSGSCAWIEAQFNLLHALLGGARVAVANSGTFVTTEGYPEARAYCASMLAEKYVHQADLLISNNPPCAFPIASVIVALWQKYPDFGRLFLAVLFRECPFLAPFYPARSEPDQDQADYRRSLGYRFGPDGTPERQIVYLKRMAALARLYGAIVASNLRKGTAGLPHPHGLEFGWRWICAVLNMTPLADICATLLTEVLLMAGHRMWHCYGDQFVKVLRVLYEKYVPMLPKGEGWPKARLDRLLLKIKVEGRIETPIGMVGEGFCIVVVVVQWQNHAAAASSSRSTIFRYSSKPPSTVRTVPPPHTHSSLQIIRMRRSSWETRMTPPWEFEGEKEMFNLIFKKWHQADLLISNNPPCAFPIASVIVALWQKYPDFGRLFLAVLFRECPFLAPFYPARSEPDQDQADYRRSLGYRIGPDGTPERQIVYLKRMAALARLYGAIVASNLRKGTAGLPHPHGLEFGWRWICAVLNMTPLADICATLLTEVLLMAGHRMWHSYGDQFVKVLRVLYEKYVPMLPKGEGWPKARLDRLLLKIKVEGRIETPIGMVGEGFW</sequence>
<protein>
    <recommendedName>
        <fullName evidence="10">mRNA export factor GLE1</fullName>
    </recommendedName>
    <alternativeName>
        <fullName evidence="12">GLE1 RNA export mediator</fullName>
    </alternativeName>
    <alternativeName>
        <fullName evidence="11">Nucleoporin GLE1</fullName>
    </alternativeName>
</protein>
<organism>
    <name type="scientific">Culex quinquefasciatus</name>
    <name type="common">Southern house mosquito</name>
    <name type="synonym">Culex pungens</name>
    <dbReference type="NCBI Taxonomy" id="7176"/>
    <lineage>
        <taxon>Eukaryota</taxon>
        <taxon>Metazoa</taxon>
        <taxon>Ecdysozoa</taxon>
        <taxon>Arthropoda</taxon>
        <taxon>Hexapoda</taxon>
        <taxon>Insecta</taxon>
        <taxon>Pterygota</taxon>
        <taxon>Neoptera</taxon>
        <taxon>Endopterygota</taxon>
        <taxon>Diptera</taxon>
        <taxon>Nematocera</taxon>
        <taxon>Culicoidea</taxon>
        <taxon>Culicidae</taxon>
        <taxon>Culicinae</taxon>
        <taxon>Culicini</taxon>
        <taxon>Culex</taxon>
        <taxon>Culex</taxon>
    </lineage>
</organism>
<dbReference type="GO" id="GO:0031369">
    <property type="term" value="F:translation initiation factor binding"/>
    <property type="evidence" value="ECO:0007669"/>
    <property type="project" value="TreeGrafter"/>
</dbReference>
<dbReference type="VEuPathDB" id="VectorBase:CQUJHB006543"/>
<evidence type="ECO:0000256" key="13">
    <source>
        <dbReference type="SAM" id="Coils"/>
    </source>
</evidence>
<dbReference type="Gene3D" id="1.25.40.510">
    <property type="entry name" value="GLE1-like"/>
    <property type="match status" value="2"/>
</dbReference>
<dbReference type="STRING" id="7176.B0X4P4"/>
<keyword evidence="13" id="KW-0175">Coiled coil</keyword>
<dbReference type="EnsemblMetazoa" id="CPIJ014148-RA">
    <property type="protein sequence ID" value="CPIJ014148-PA"/>
    <property type="gene ID" value="CPIJ014148"/>
</dbReference>
<reference evidence="15" key="1">
    <citation type="submission" date="2007-03" db="EMBL/GenBank/DDBJ databases">
        <title>Annotation of Culex pipiens quinquefasciatus.</title>
        <authorList>
            <consortium name="The Broad Institute Genome Sequencing Platform"/>
            <person name="Atkinson P.W."/>
            <person name="Hemingway J."/>
            <person name="Christensen B.M."/>
            <person name="Higgs S."/>
            <person name="Kodira C."/>
            <person name="Hannick L."/>
            <person name="Megy K."/>
            <person name="O'Leary S."/>
            <person name="Pearson M."/>
            <person name="Haas B.J."/>
            <person name="Mauceli E."/>
            <person name="Wortman J.R."/>
            <person name="Lee N.H."/>
            <person name="Guigo R."/>
            <person name="Stanke M."/>
            <person name="Alvarado L."/>
            <person name="Amedeo P."/>
            <person name="Antoine C.H."/>
            <person name="Arensburger P."/>
            <person name="Bidwell S.L."/>
            <person name="Crawford M."/>
            <person name="Camaro F."/>
            <person name="Devon K."/>
            <person name="Engels R."/>
            <person name="Hammond M."/>
            <person name="Howarth C."/>
            <person name="Koehrsen M."/>
            <person name="Lawson D."/>
            <person name="Montgomery P."/>
            <person name="Nene V."/>
            <person name="Nusbaum C."/>
            <person name="Puiu D."/>
            <person name="Romero-Severson J."/>
            <person name="Severson D.W."/>
            <person name="Shumway M."/>
            <person name="Sisk P."/>
            <person name="Stolte C."/>
            <person name="Zeng Q."/>
            <person name="Eisenstadt E."/>
            <person name="Fraser-Liggett C."/>
            <person name="Strausberg R."/>
            <person name="Galagan J."/>
            <person name="Birren B."/>
            <person name="Collins F.H."/>
        </authorList>
    </citation>
    <scope>NUCLEOTIDE SEQUENCE [LARGE SCALE GENOMIC DNA]</scope>
    <source>
        <strain evidence="15">JHB</strain>
    </source>
</reference>
<dbReference type="InParanoid" id="B0X4P4"/>
<evidence type="ECO:0000256" key="9">
    <source>
        <dbReference type="ARBA" id="ARBA00024680"/>
    </source>
</evidence>
<dbReference type="eggNOG" id="KOG2412">
    <property type="taxonomic scope" value="Eukaryota"/>
</dbReference>
<evidence type="ECO:0000256" key="3">
    <source>
        <dbReference type="ARBA" id="ARBA00022448"/>
    </source>
</evidence>
<evidence type="ECO:0000256" key="1">
    <source>
        <dbReference type="ARBA" id="ARBA00004567"/>
    </source>
</evidence>
<comment type="function">
    <text evidence="9">Required for the export of mRNAs containing poly(A) tails from the nucleus into the cytoplasm. May be involved in the terminal step of the mRNA transport through the nuclear pore complex (NPC).</text>
</comment>
<evidence type="ECO:0000256" key="5">
    <source>
        <dbReference type="ARBA" id="ARBA00022927"/>
    </source>
</evidence>
<accession>B0X4P4</accession>
<dbReference type="PANTHER" id="PTHR12960">
    <property type="entry name" value="GLE-1-RELATED"/>
    <property type="match status" value="1"/>
</dbReference>
<evidence type="ECO:0000256" key="7">
    <source>
        <dbReference type="ARBA" id="ARBA00023132"/>
    </source>
</evidence>
<keyword evidence="4" id="KW-0509">mRNA transport</keyword>
<evidence type="ECO:0000256" key="11">
    <source>
        <dbReference type="ARBA" id="ARBA00029983"/>
    </source>
</evidence>
<name>B0X4P4_CULQU</name>
<feature type="region of interest" description="Disordered" evidence="14">
    <location>
        <begin position="1"/>
        <end position="31"/>
    </location>
</feature>
<keyword evidence="8" id="KW-0539">Nucleus</keyword>
<dbReference type="Proteomes" id="UP000002320">
    <property type="component" value="Unassembled WGS sequence"/>
</dbReference>
<dbReference type="OrthoDB" id="420884at2759"/>
<dbReference type="EMBL" id="DS232349">
    <property type="protein sequence ID" value="EDS40461.1"/>
    <property type="molecule type" value="Genomic_DNA"/>
</dbReference>
<proteinExistence type="inferred from homology"/>
<dbReference type="Pfam" id="PF07817">
    <property type="entry name" value="GLE1"/>
    <property type="match status" value="2"/>
</dbReference>
<keyword evidence="17" id="KW-1185">Reference proteome</keyword>
<evidence type="ECO:0000313" key="17">
    <source>
        <dbReference type="Proteomes" id="UP000002320"/>
    </source>
</evidence>
<dbReference type="GO" id="GO:0000822">
    <property type="term" value="F:inositol hexakisphosphate binding"/>
    <property type="evidence" value="ECO:0007669"/>
    <property type="project" value="TreeGrafter"/>
</dbReference>
<dbReference type="FunCoup" id="B0X4P4">
    <property type="interactions" value="509"/>
</dbReference>
<keyword evidence="6" id="KW-0811">Translocation</keyword>
<dbReference type="GO" id="GO:0016973">
    <property type="term" value="P:poly(A)+ mRNA export from nucleus"/>
    <property type="evidence" value="ECO:0007669"/>
    <property type="project" value="InterPro"/>
</dbReference>
<reference evidence="16" key="2">
    <citation type="submission" date="2021-02" db="UniProtKB">
        <authorList>
            <consortium name="EnsemblMetazoa"/>
        </authorList>
    </citation>
    <scope>IDENTIFICATION</scope>
    <source>
        <strain evidence="16">JHB</strain>
    </source>
</reference>
<dbReference type="AlphaFoldDB" id="B0X4P4"/>
<evidence type="ECO:0000256" key="4">
    <source>
        <dbReference type="ARBA" id="ARBA00022816"/>
    </source>
</evidence>
<evidence type="ECO:0000313" key="16">
    <source>
        <dbReference type="EnsemblMetazoa" id="CPIJ014148-PA"/>
    </source>
</evidence>
<dbReference type="GO" id="GO:0005543">
    <property type="term" value="F:phospholipid binding"/>
    <property type="evidence" value="ECO:0007669"/>
    <property type="project" value="TreeGrafter"/>
</dbReference>
<evidence type="ECO:0000256" key="2">
    <source>
        <dbReference type="ARBA" id="ARBA00011056"/>
    </source>
</evidence>
<feature type="coiled-coil region" evidence="13">
    <location>
        <begin position="157"/>
        <end position="187"/>
    </location>
</feature>
<dbReference type="GO" id="GO:0015031">
    <property type="term" value="P:protein transport"/>
    <property type="evidence" value="ECO:0007669"/>
    <property type="project" value="UniProtKB-KW"/>
</dbReference>
<dbReference type="KEGG" id="cqu:CpipJ_CPIJ014148"/>
<dbReference type="HOGENOM" id="CLU_323730_0_0_1"/>
<dbReference type="PANTHER" id="PTHR12960:SF0">
    <property type="entry name" value="MRNA EXPORT FACTOR GLE1"/>
    <property type="match status" value="1"/>
</dbReference>
<evidence type="ECO:0000256" key="14">
    <source>
        <dbReference type="SAM" id="MobiDB-lite"/>
    </source>
</evidence>
<evidence type="ECO:0000256" key="12">
    <source>
        <dbReference type="ARBA" id="ARBA00030897"/>
    </source>
</evidence>